<dbReference type="eggNOG" id="ENOG5033VGR">
    <property type="taxonomic scope" value="Bacteria"/>
</dbReference>
<accession>A5ZPL5</accession>
<reference evidence="1 2" key="1">
    <citation type="submission" date="2007-03" db="EMBL/GenBank/DDBJ databases">
        <authorList>
            <person name="Fulton L."/>
            <person name="Clifton S."/>
            <person name="Fulton B."/>
            <person name="Xu J."/>
            <person name="Minx P."/>
            <person name="Pepin K.H."/>
            <person name="Johnson M."/>
            <person name="Thiruvilangam P."/>
            <person name="Bhonagiri V."/>
            <person name="Nash W.E."/>
            <person name="Mardis E.R."/>
            <person name="Wilson R.K."/>
        </authorList>
    </citation>
    <scope>NUCLEOTIDE SEQUENCE [LARGE SCALE GENOMIC DNA]</scope>
    <source>
        <strain evidence="1 2">ATCC 29174</strain>
    </source>
</reference>
<dbReference type="EMBL" id="AAVO02000002">
    <property type="protein sequence ID" value="EDM88811.1"/>
    <property type="molecule type" value="Genomic_DNA"/>
</dbReference>
<evidence type="ECO:0000313" key="2">
    <source>
        <dbReference type="Proteomes" id="UP000006002"/>
    </source>
</evidence>
<dbReference type="GeneID" id="79803236"/>
<dbReference type="Pfam" id="PF04883">
    <property type="entry name" value="HK97-gp10_like"/>
    <property type="match status" value="1"/>
</dbReference>
<dbReference type="Proteomes" id="UP000006002">
    <property type="component" value="Unassembled WGS sequence"/>
</dbReference>
<name>A5ZPL5_9FIRM</name>
<dbReference type="NCBIfam" id="TIGR01725">
    <property type="entry name" value="phge_HK97_gp10"/>
    <property type="match status" value="1"/>
</dbReference>
<reference evidence="1 2" key="2">
    <citation type="submission" date="2007-04" db="EMBL/GenBank/DDBJ databases">
        <title>Draft genome sequence of Ruminococcus obeum (ATCC 29174).</title>
        <authorList>
            <person name="Sudarsanam P."/>
            <person name="Ley R."/>
            <person name="Guruge J."/>
            <person name="Turnbaugh P.J."/>
            <person name="Mahowald M."/>
            <person name="Liep D."/>
            <person name="Gordon J."/>
        </authorList>
    </citation>
    <scope>NUCLEOTIDE SEQUENCE [LARGE SCALE GENOMIC DNA]</scope>
    <source>
        <strain evidence="1 2">ATCC 29174</strain>
    </source>
</reference>
<comment type="caution">
    <text evidence="1">The sequence shown here is derived from an EMBL/GenBank/DDBJ whole genome shotgun (WGS) entry which is preliminary data.</text>
</comment>
<dbReference type="HOGENOM" id="CLU_1923959_0_0_9"/>
<gene>
    <name evidence="1" type="ORF">RUMOBE_00932</name>
</gene>
<evidence type="ECO:0000313" key="1">
    <source>
        <dbReference type="EMBL" id="EDM88811.1"/>
    </source>
</evidence>
<dbReference type="InterPro" id="IPR010064">
    <property type="entry name" value="HK97-gp10_tail"/>
</dbReference>
<organism evidence="1 2">
    <name type="scientific">Blautia obeum ATCC 29174</name>
    <dbReference type="NCBI Taxonomy" id="411459"/>
    <lineage>
        <taxon>Bacteria</taxon>
        <taxon>Bacillati</taxon>
        <taxon>Bacillota</taxon>
        <taxon>Clostridia</taxon>
        <taxon>Lachnospirales</taxon>
        <taxon>Lachnospiraceae</taxon>
        <taxon>Blautia</taxon>
    </lineage>
</organism>
<proteinExistence type="predicted"/>
<dbReference type="AlphaFoldDB" id="A5ZPL5"/>
<dbReference type="RefSeq" id="WP_005427088.1">
    <property type="nucleotide sequence ID" value="NZ_CP102265.1"/>
</dbReference>
<sequence>MADFNMQGIDDLMSALNTLDTDRIAPTMLEEVVPILEENVKKRTAAHKATGALAESMKASKAKQTKEGYSISVRPTGKDNKGVSNMEKACYLEYGTSKQTATPVISPAVRESEEAVAEKMQEVFEREMKKLGDF</sequence>
<protein>
    <submittedName>
        <fullName evidence="1">Phage protein, HK97 gp10 family</fullName>
    </submittedName>
</protein>